<evidence type="ECO:0000313" key="1">
    <source>
        <dbReference type="EMBL" id="MPW25423.1"/>
    </source>
</evidence>
<name>A0A6A7K8J7_9FIRM</name>
<dbReference type="InterPro" id="IPR023430">
    <property type="entry name" value="Pept_HybD-like_dom_sf"/>
</dbReference>
<gene>
    <name evidence="1" type="primary">yyaC</name>
    <name evidence="1" type="ORF">GC105_06440</name>
</gene>
<organism evidence="1 2">
    <name type="scientific">Alkalibaculum sporogenes</name>
    <dbReference type="NCBI Taxonomy" id="2655001"/>
    <lineage>
        <taxon>Bacteria</taxon>
        <taxon>Bacillati</taxon>
        <taxon>Bacillota</taxon>
        <taxon>Clostridia</taxon>
        <taxon>Eubacteriales</taxon>
        <taxon>Eubacteriaceae</taxon>
        <taxon>Alkalibaculum</taxon>
    </lineage>
</organism>
<dbReference type="EMBL" id="WHNX01000007">
    <property type="protein sequence ID" value="MPW25423.1"/>
    <property type="molecule type" value="Genomic_DNA"/>
</dbReference>
<dbReference type="SUPFAM" id="SSF53163">
    <property type="entry name" value="HybD-like"/>
    <property type="match status" value="1"/>
</dbReference>
<accession>A0A6A7K8J7</accession>
<proteinExistence type="predicted"/>
<dbReference type="AlphaFoldDB" id="A0A6A7K8J7"/>
<sequence length="183" mass="19943">MLGIKRNNSDSIVYDVKEPNASVSLSLVLRDYLSSPFVIVCIGTDRCIGDSLGPLVGYNLKNLNVKYPVYGTIFEPIHAVNLKDNLKYLNAKYPNHNIIAIDASLGNSKSVGTIQFREGPLYPGKGVGKKLPPVGNFSLIGIVDSVDKFNSSSIHQVRLSLIIEMAEVITQSIYLATHKAVPI</sequence>
<reference evidence="1 2" key="1">
    <citation type="submission" date="2019-10" db="EMBL/GenBank/DDBJ databases">
        <title>Alkalibaculum tamaniensis sp.nov., a new alkaliphilic acetogen, isolated on methoxylated aromatics from a mud volcano.</title>
        <authorList>
            <person name="Khomyakova M.A."/>
            <person name="Merkel A.Y."/>
            <person name="Bonch-Osmolovskaya E.A."/>
            <person name="Slobodkin A.I."/>
        </authorList>
    </citation>
    <scope>NUCLEOTIDE SEQUENCE [LARGE SCALE GENOMIC DNA]</scope>
    <source>
        <strain evidence="1 2">M08DMB</strain>
    </source>
</reference>
<dbReference type="NCBIfam" id="TIGR02841">
    <property type="entry name" value="spore_YyaC"/>
    <property type="match status" value="1"/>
</dbReference>
<dbReference type="RefSeq" id="WP_152802900.1">
    <property type="nucleotide sequence ID" value="NZ_WHNX01000007.1"/>
</dbReference>
<keyword evidence="1" id="KW-0378">Hydrolase</keyword>
<comment type="caution">
    <text evidence="1">The sequence shown here is derived from an EMBL/GenBank/DDBJ whole genome shotgun (WGS) entry which is preliminary data.</text>
</comment>
<dbReference type="InterPro" id="IPR009665">
    <property type="entry name" value="YyaC"/>
</dbReference>
<keyword evidence="1" id="KW-0645">Protease</keyword>
<dbReference type="GO" id="GO:0008233">
    <property type="term" value="F:peptidase activity"/>
    <property type="evidence" value="ECO:0007669"/>
    <property type="project" value="UniProtKB-KW"/>
</dbReference>
<dbReference type="GO" id="GO:0006508">
    <property type="term" value="P:proteolysis"/>
    <property type="evidence" value="ECO:0007669"/>
    <property type="project" value="UniProtKB-KW"/>
</dbReference>
<evidence type="ECO:0000313" key="2">
    <source>
        <dbReference type="Proteomes" id="UP000440004"/>
    </source>
</evidence>
<protein>
    <submittedName>
        <fullName evidence="1">Spore protease YyaC</fullName>
    </submittedName>
</protein>
<dbReference type="Proteomes" id="UP000440004">
    <property type="component" value="Unassembled WGS sequence"/>
</dbReference>
<dbReference type="Pfam" id="PF06866">
    <property type="entry name" value="DUF1256"/>
    <property type="match status" value="1"/>
</dbReference>
<keyword evidence="2" id="KW-1185">Reference proteome</keyword>